<dbReference type="InterPro" id="IPR006429">
    <property type="entry name" value="Phage_lambda_portal"/>
</dbReference>
<comment type="caution">
    <text evidence="2">The sequence shown here is derived from an EMBL/GenBank/DDBJ whole genome shotgun (WGS) entry which is preliminary data.</text>
</comment>
<dbReference type="OrthoDB" id="622132at2"/>
<feature type="region of interest" description="Disordered" evidence="1">
    <location>
        <begin position="469"/>
        <end position="493"/>
    </location>
</feature>
<dbReference type="GO" id="GO:0019068">
    <property type="term" value="P:virion assembly"/>
    <property type="evidence" value="ECO:0007669"/>
    <property type="project" value="InterPro"/>
</dbReference>
<feature type="compositionally biased region" description="Basic and acidic residues" evidence="1">
    <location>
        <begin position="477"/>
        <end position="493"/>
    </location>
</feature>
<accession>A0A5M9R6X0</accession>
<dbReference type="GO" id="GO:0005198">
    <property type="term" value="F:structural molecule activity"/>
    <property type="evidence" value="ECO:0007669"/>
    <property type="project" value="InterPro"/>
</dbReference>
<dbReference type="EMBL" id="VXKB01000001">
    <property type="protein sequence ID" value="KAA8716694.1"/>
    <property type="molecule type" value="Genomic_DNA"/>
</dbReference>
<name>A0A5M9R6X0_9GAMM</name>
<evidence type="ECO:0000256" key="1">
    <source>
        <dbReference type="SAM" id="MobiDB-lite"/>
    </source>
</evidence>
<organism evidence="2 3">
    <name type="scientific">Morganella psychrotolerans</name>
    <dbReference type="NCBI Taxonomy" id="368603"/>
    <lineage>
        <taxon>Bacteria</taxon>
        <taxon>Pseudomonadati</taxon>
        <taxon>Pseudomonadota</taxon>
        <taxon>Gammaproteobacteria</taxon>
        <taxon>Enterobacterales</taxon>
        <taxon>Morganellaceae</taxon>
        <taxon>Morganella</taxon>
    </lineage>
</organism>
<proteinExistence type="predicted"/>
<protein>
    <submittedName>
        <fullName evidence="2">Phage portal protein</fullName>
    </submittedName>
</protein>
<dbReference type="Proteomes" id="UP000322181">
    <property type="component" value="Unassembled WGS sequence"/>
</dbReference>
<dbReference type="RefSeq" id="WP_067363795.1">
    <property type="nucleotide sequence ID" value="NZ_BAAAFS010000001.1"/>
</dbReference>
<evidence type="ECO:0000313" key="2">
    <source>
        <dbReference type="EMBL" id="KAA8716694.1"/>
    </source>
</evidence>
<sequence>MSLIDNVIGLVSPGWQVARMRSRLQIKAYEAAIPTRTHRARRESRNANQLVRSGGRSLREQARFLDDNHDLVIGLLDKLEERVIGAKGIIVEPQPLLRGGELADDLAKQIRTAWAEWSVSPDVTGQYTRPVLERLMARTWLRDGEVFGQMVAGRAKGLERKRGVHFWIEALEPDFVPLEQDVPGSNICQGIKLSEWGRPVSYNVYKNMPSALFRSQNLKTITAENMLHLKFTRRLHQLRGNSLLSGILIRLSALKDYEDAELTAARIAASLGMYIKKGDATNYVSEDVPDERELNIEPGIIFDDLSPGEEIGMVKSDRPNPNLQSFRNGQLRAVAAGSRGSYSSISRDYNGTYSAQRQELVESFEGYGILQDAFVAAVTRPMYRRWLKIAVAEGAIVVPPDVDPASLMNAIYSGPVMPWIDPLKEAKAWQVLLRGGAATEGEWVRARSSSPADIKRRRKAEIDENRKLDLVFDTDPANDKGAADDEKSAKEDD</sequence>
<evidence type="ECO:0000313" key="3">
    <source>
        <dbReference type="Proteomes" id="UP000322181"/>
    </source>
</evidence>
<dbReference type="Pfam" id="PF05136">
    <property type="entry name" value="Phage_portal_2"/>
    <property type="match status" value="1"/>
</dbReference>
<reference evidence="2 3" key="1">
    <citation type="submission" date="2019-09" db="EMBL/GenBank/DDBJ databases">
        <title>Draft genome sequence of various Type strains from the CCUG.</title>
        <authorList>
            <person name="Pineiro-Iglesias B."/>
            <person name="Tunovic T."/>
            <person name="Unosson C."/>
            <person name="Inganas E."/>
            <person name="Ohlen M."/>
            <person name="Cardew S."/>
            <person name="Jensie-Markopoulos S."/>
            <person name="Salva-Serra F."/>
            <person name="Jaen-Luchoro D."/>
            <person name="Karlsson R."/>
            <person name="Svensson-Stadler L."/>
            <person name="Chun J."/>
            <person name="Moore E."/>
        </authorList>
    </citation>
    <scope>NUCLEOTIDE SEQUENCE [LARGE SCALE GENOMIC DNA]</scope>
    <source>
        <strain evidence="2 3">CCUG 53682T</strain>
    </source>
</reference>
<dbReference type="AlphaFoldDB" id="A0A5M9R6X0"/>
<dbReference type="NCBIfam" id="TIGR01539">
    <property type="entry name" value="portal_lambda"/>
    <property type="match status" value="1"/>
</dbReference>
<gene>
    <name evidence="2" type="ORF">F4V73_02095</name>
</gene>